<keyword evidence="3" id="KW-0560">Oxidoreductase</keyword>
<evidence type="ECO:0000259" key="2">
    <source>
        <dbReference type="PROSITE" id="PS51819"/>
    </source>
</evidence>
<evidence type="ECO:0000313" key="3">
    <source>
        <dbReference type="EMBL" id="SEB64250.1"/>
    </source>
</evidence>
<reference evidence="4" key="1">
    <citation type="submission" date="2016-10" db="EMBL/GenBank/DDBJ databases">
        <authorList>
            <person name="Varghese N."/>
            <person name="Submissions S."/>
        </authorList>
    </citation>
    <scope>NUCLEOTIDE SEQUENCE [LARGE SCALE GENOMIC DNA]</scope>
    <source>
        <strain evidence="4">DSM 44498</strain>
    </source>
</reference>
<name>A0A1H4L0F9_9NOCA</name>
<dbReference type="InterPro" id="IPR051785">
    <property type="entry name" value="MMCE/EMCE_epimerase"/>
</dbReference>
<dbReference type="GO" id="GO:0046872">
    <property type="term" value="F:metal ion binding"/>
    <property type="evidence" value="ECO:0007669"/>
    <property type="project" value="UniProtKB-KW"/>
</dbReference>
<evidence type="ECO:0000313" key="4">
    <source>
        <dbReference type="Proteomes" id="UP000183561"/>
    </source>
</evidence>
<evidence type="ECO:0000256" key="1">
    <source>
        <dbReference type="ARBA" id="ARBA00022723"/>
    </source>
</evidence>
<dbReference type="GO" id="GO:0046491">
    <property type="term" value="P:L-methylmalonyl-CoA metabolic process"/>
    <property type="evidence" value="ECO:0007669"/>
    <property type="project" value="TreeGrafter"/>
</dbReference>
<dbReference type="EMBL" id="FNSV01000005">
    <property type="protein sequence ID" value="SEB64250.1"/>
    <property type="molecule type" value="Genomic_DNA"/>
</dbReference>
<dbReference type="PANTHER" id="PTHR43048">
    <property type="entry name" value="METHYLMALONYL-COA EPIMERASE"/>
    <property type="match status" value="1"/>
</dbReference>
<dbReference type="InterPro" id="IPR004360">
    <property type="entry name" value="Glyas_Fos-R_dOase_dom"/>
</dbReference>
<dbReference type="PROSITE" id="PS51819">
    <property type="entry name" value="VOC"/>
    <property type="match status" value="2"/>
</dbReference>
<dbReference type="Proteomes" id="UP000183561">
    <property type="component" value="Unassembled WGS sequence"/>
</dbReference>
<dbReference type="AlphaFoldDB" id="A0A1H4L0F9"/>
<sequence>MNEEQAGGIALGHRILRLSHVVVNVSDAERSREFYEATTPLRTVSRLRAPSQRFAALGIDSGEFEGYVLDDGTAGRPGQVHLVEWKTPRPVGKPYPVFWHVGIAKLGFGTKVPAEKRVAQLAAMGVELTNEKIVRDYVTFTDPDGMVLSFYPDPVKSARYDHWVHVNAVATDGDRSTTFYRDYLGLDHHLDVFTDRPLPASQGPGSDRAQWSSHMFAARGDNRLSIDMTQPLFPPPSPETSTVYEEAHHLGISRIGFEVDDIDAVHALLQTVPAIGQAPGIAGPPEVWNFGPDYGERKVLSLRDPDGIRLEFVEKPPRAESSYLRFAPPQE</sequence>
<keyword evidence="1" id="KW-0479">Metal-binding</keyword>
<accession>A0A1H4L0F9</accession>
<gene>
    <name evidence="3" type="ORF">SAMN04490239_1017</name>
</gene>
<dbReference type="PANTHER" id="PTHR43048:SF5">
    <property type="entry name" value="BLR5325 PROTEIN"/>
    <property type="match status" value="1"/>
</dbReference>
<dbReference type="SUPFAM" id="SSF54593">
    <property type="entry name" value="Glyoxalase/Bleomycin resistance protein/Dihydroxybiphenyl dioxygenase"/>
    <property type="match status" value="2"/>
</dbReference>
<keyword evidence="4" id="KW-1185">Reference proteome</keyword>
<feature type="domain" description="VOC" evidence="2">
    <location>
        <begin position="17"/>
        <end position="153"/>
    </location>
</feature>
<protein>
    <submittedName>
        <fullName evidence="3">Catechol 2,3-dioxygenase</fullName>
    </submittedName>
</protein>
<dbReference type="GO" id="GO:0051213">
    <property type="term" value="F:dioxygenase activity"/>
    <property type="evidence" value="ECO:0007669"/>
    <property type="project" value="UniProtKB-KW"/>
</dbReference>
<organism evidence="3 4">
    <name type="scientific">Rhodococcus koreensis</name>
    <dbReference type="NCBI Taxonomy" id="99653"/>
    <lineage>
        <taxon>Bacteria</taxon>
        <taxon>Bacillati</taxon>
        <taxon>Actinomycetota</taxon>
        <taxon>Actinomycetes</taxon>
        <taxon>Mycobacteriales</taxon>
        <taxon>Nocardiaceae</taxon>
        <taxon>Rhodococcus</taxon>
    </lineage>
</organism>
<dbReference type="Pfam" id="PF00903">
    <property type="entry name" value="Glyoxalase"/>
    <property type="match status" value="1"/>
</dbReference>
<dbReference type="CDD" id="cd06587">
    <property type="entry name" value="VOC"/>
    <property type="match status" value="1"/>
</dbReference>
<dbReference type="InterPro" id="IPR037523">
    <property type="entry name" value="VOC_core"/>
</dbReference>
<keyword evidence="3" id="KW-0223">Dioxygenase</keyword>
<dbReference type="Gene3D" id="3.10.180.10">
    <property type="entry name" value="2,3-Dihydroxybiphenyl 1,2-Dioxygenase, domain 1"/>
    <property type="match status" value="2"/>
</dbReference>
<dbReference type="GO" id="GO:0004493">
    <property type="term" value="F:methylmalonyl-CoA epimerase activity"/>
    <property type="evidence" value="ECO:0007669"/>
    <property type="project" value="TreeGrafter"/>
</dbReference>
<feature type="domain" description="VOC" evidence="2">
    <location>
        <begin position="159"/>
        <end position="315"/>
    </location>
</feature>
<dbReference type="InterPro" id="IPR029068">
    <property type="entry name" value="Glyas_Bleomycin-R_OHBP_Dase"/>
</dbReference>
<dbReference type="RefSeq" id="WP_167372128.1">
    <property type="nucleotide sequence ID" value="NZ_FNSV01000005.1"/>
</dbReference>
<proteinExistence type="predicted"/>